<evidence type="ECO:0000256" key="1">
    <source>
        <dbReference type="SAM" id="MobiDB-lite"/>
    </source>
</evidence>
<dbReference type="GO" id="GO:1901259">
    <property type="term" value="P:chloroplast rRNA processing"/>
    <property type="evidence" value="ECO:0007669"/>
    <property type="project" value="TreeGrafter"/>
</dbReference>
<accession>A0A7J7D306</accession>
<dbReference type="Proteomes" id="UP000593562">
    <property type="component" value="Unassembled WGS sequence"/>
</dbReference>
<protein>
    <recommendedName>
        <fullName evidence="4">Protein DCL chloroplastic</fullName>
    </recommendedName>
</protein>
<evidence type="ECO:0000313" key="3">
    <source>
        <dbReference type="Proteomes" id="UP000593562"/>
    </source>
</evidence>
<organism evidence="2 3">
    <name type="scientific">Tripterygium wilfordii</name>
    <name type="common">Thunder God vine</name>
    <dbReference type="NCBI Taxonomy" id="458696"/>
    <lineage>
        <taxon>Eukaryota</taxon>
        <taxon>Viridiplantae</taxon>
        <taxon>Streptophyta</taxon>
        <taxon>Embryophyta</taxon>
        <taxon>Tracheophyta</taxon>
        <taxon>Spermatophyta</taxon>
        <taxon>Magnoliopsida</taxon>
        <taxon>eudicotyledons</taxon>
        <taxon>Gunneridae</taxon>
        <taxon>Pentapetalae</taxon>
        <taxon>rosids</taxon>
        <taxon>fabids</taxon>
        <taxon>Celastrales</taxon>
        <taxon>Celastraceae</taxon>
        <taxon>Tripterygium</taxon>
    </lineage>
</organism>
<dbReference type="InParanoid" id="A0A7J7D306"/>
<dbReference type="InterPro" id="IPR044673">
    <property type="entry name" value="DCL-like"/>
</dbReference>
<dbReference type="GO" id="GO:0009507">
    <property type="term" value="C:chloroplast"/>
    <property type="evidence" value="ECO:0007669"/>
    <property type="project" value="TreeGrafter"/>
</dbReference>
<evidence type="ECO:0008006" key="4">
    <source>
        <dbReference type="Google" id="ProtNLM"/>
    </source>
</evidence>
<evidence type="ECO:0000313" key="2">
    <source>
        <dbReference type="EMBL" id="KAF5740648.1"/>
    </source>
</evidence>
<dbReference type="Gene3D" id="3.10.450.40">
    <property type="match status" value="1"/>
</dbReference>
<name>A0A7J7D306_TRIWF</name>
<reference evidence="2 3" key="1">
    <citation type="journal article" date="2020" name="Nat. Commun.">
        <title>Genome of Tripterygium wilfordii and identification of cytochrome P450 involved in triptolide biosynthesis.</title>
        <authorList>
            <person name="Tu L."/>
            <person name="Su P."/>
            <person name="Zhang Z."/>
            <person name="Gao L."/>
            <person name="Wang J."/>
            <person name="Hu T."/>
            <person name="Zhou J."/>
            <person name="Zhang Y."/>
            <person name="Zhao Y."/>
            <person name="Liu Y."/>
            <person name="Song Y."/>
            <person name="Tong Y."/>
            <person name="Lu Y."/>
            <person name="Yang J."/>
            <person name="Xu C."/>
            <person name="Jia M."/>
            <person name="Peters R.J."/>
            <person name="Huang L."/>
            <person name="Gao W."/>
        </authorList>
    </citation>
    <scope>NUCLEOTIDE SEQUENCE [LARGE SCALE GENOMIC DNA]</scope>
    <source>
        <strain evidence="3">cv. XIE 37</strain>
        <tissue evidence="2">Leaf</tissue>
    </source>
</reference>
<keyword evidence="3" id="KW-1185">Reference proteome</keyword>
<proteinExistence type="predicted"/>
<dbReference type="AlphaFoldDB" id="A0A7J7D306"/>
<dbReference type="GO" id="GO:0009658">
    <property type="term" value="P:chloroplast organization"/>
    <property type="evidence" value="ECO:0007669"/>
    <property type="project" value="TreeGrafter"/>
</dbReference>
<comment type="caution">
    <text evidence="2">The sequence shown here is derived from an EMBL/GenBank/DDBJ whole genome shotgun (WGS) entry which is preliminary data.</text>
</comment>
<feature type="region of interest" description="Disordered" evidence="1">
    <location>
        <begin position="43"/>
        <end position="65"/>
    </location>
</feature>
<sequence>MAAAPLLRGFPLLRFRLPRHRLPLPVGSLAHPQRPWCSAAEFTRQDEDLSSPSKTTTELGVKNCHTYQRRDDPDYRKWKDKEEEIRRDIEPIILLTKDILHSDRYMDGEQLTIEDEKAVVQKLLAYHPHSEDKIGCGLDSIMAFGI</sequence>
<dbReference type="Pfam" id="PF11523">
    <property type="entry name" value="DUF3223"/>
    <property type="match status" value="1"/>
</dbReference>
<gene>
    <name evidence="2" type="ORF">HS088_TW11G00725</name>
</gene>
<dbReference type="PANTHER" id="PTHR33415:SF4">
    <property type="entry name" value="DCL PROTEIN (DUF3223)"/>
    <property type="match status" value="1"/>
</dbReference>
<dbReference type="FunCoup" id="A0A7J7D306">
    <property type="interactions" value="1135"/>
</dbReference>
<dbReference type="EMBL" id="JAAARO010000011">
    <property type="protein sequence ID" value="KAF5740648.1"/>
    <property type="molecule type" value="Genomic_DNA"/>
</dbReference>
<dbReference type="PANTHER" id="PTHR33415">
    <property type="entry name" value="PROTEIN EMBRYO DEFECTIVE 514"/>
    <property type="match status" value="1"/>
</dbReference>